<dbReference type="Pfam" id="PF26138">
    <property type="entry name" value="DUF8040"/>
    <property type="match status" value="1"/>
</dbReference>
<feature type="region of interest" description="Disordered" evidence="1">
    <location>
        <begin position="198"/>
        <end position="217"/>
    </location>
</feature>
<dbReference type="AlphaFoldDB" id="A0A843UIH6"/>
<evidence type="ECO:0000259" key="2">
    <source>
        <dbReference type="Pfam" id="PF26138"/>
    </source>
</evidence>
<comment type="caution">
    <text evidence="3">The sequence shown here is derived from an EMBL/GenBank/DDBJ whole genome shotgun (WGS) entry which is preliminary data.</text>
</comment>
<evidence type="ECO:0000256" key="1">
    <source>
        <dbReference type="SAM" id="MobiDB-lite"/>
    </source>
</evidence>
<dbReference type="EMBL" id="NMUH01000591">
    <property type="protein sequence ID" value="MQL81846.1"/>
    <property type="molecule type" value="Genomic_DNA"/>
</dbReference>
<evidence type="ECO:0000313" key="4">
    <source>
        <dbReference type="Proteomes" id="UP000652761"/>
    </source>
</evidence>
<protein>
    <recommendedName>
        <fullName evidence="2">DUF8040 domain-containing protein</fullName>
    </recommendedName>
</protein>
<feature type="domain" description="DUF8040" evidence="2">
    <location>
        <begin position="62"/>
        <end position="156"/>
    </location>
</feature>
<evidence type="ECO:0000313" key="3">
    <source>
        <dbReference type="EMBL" id="MQL81846.1"/>
    </source>
</evidence>
<dbReference type="Proteomes" id="UP000652761">
    <property type="component" value="Unassembled WGS sequence"/>
</dbReference>
<gene>
    <name evidence="3" type="ORF">Taro_014305</name>
</gene>
<keyword evidence="4" id="KW-1185">Reference proteome</keyword>
<reference evidence="3" key="1">
    <citation type="submission" date="2017-07" db="EMBL/GenBank/DDBJ databases">
        <title>Taro Niue Genome Assembly and Annotation.</title>
        <authorList>
            <person name="Atibalentja N."/>
            <person name="Keating K."/>
            <person name="Fields C.J."/>
        </authorList>
    </citation>
    <scope>NUCLEOTIDE SEQUENCE</scope>
    <source>
        <strain evidence="3">Niue_2</strain>
        <tissue evidence="3">Leaf</tissue>
    </source>
</reference>
<proteinExistence type="predicted"/>
<dbReference type="InterPro" id="IPR058353">
    <property type="entry name" value="DUF8040"/>
</dbReference>
<dbReference type="OrthoDB" id="667091at2759"/>
<feature type="region of interest" description="Disordered" evidence="1">
    <location>
        <begin position="244"/>
        <end position="333"/>
    </location>
</feature>
<accession>A0A843UIH6</accession>
<sequence>MQVNSEFVCQLALSKYFLISVARRRLLLSILLEEEEMFDVVIQFVCEEMDTPPRIPRRMMNTSEYTGEMWVNSILTRHEKRYYNVFRLHPHVFTTLRDLLVNKSLIGDSRDVSASQQLAMFLYAVGHGAPTGVLVEHFQHSSQTISHYVNKLAIALASLKDDYILQPTHTNEIHPHIAGNERFYPFFKPPCAPLSRRAAAAAQHHAQRVAGPRVPNPRELKQSFREEPIPYIPLPLLPSRRHVPQELQPHSGDVHRDRTLPSPAPAEDDGGDGAGAASRQEGGLAGGLPSAEVPEETEGGNEERKGKVGAEAAEDGGEVRGEAGAAFGGSRSF</sequence>
<name>A0A843UIH6_COLES</name>
<organism evidence="3 4">
    <name type="scientific">Colocasia esculenta</name>
    <name type="common">Wild taro</name>
    <name type="synonym">Arum esculentum</name>
    <dbReference type="NCBI Taxonomy" id="4460"/>
    <lineage>
        <taxon>Eukaryota</taxon>
        <taxon>Viridiplantae</taxon>
        <taxon>Streptophyta</taxon>
        <taxon>Embryophyta</taxon>
        <taxon>Tracheophyta</taxon>
        <taxon>Spermatophyta</taxon>
        <taxon>Magnoliopsida</taxon>
        <taxon>Liliopsida</taxon>
        <taxon>Araceae</taxon>
        <taxon>Aroideae</taxon>
        <taxon>Colocasieae</taxon>
        <taxon>Colocasia</taxon>
    </lineage>
</organism>